<reference evidence="7 8" key="1">
    <citation type="submission" date="2020-01" db="EMBL/GenBank/DDBJ databases">
        <authorList>
            <consortium name="DOE Joint Genome Institute"/>
            <person name="Haridas S."/>
            <person name="Albert R."/>
            <person name="Binder M."/>
            <person name="Bloem J."/>
            <person name="Labutti K."/>
            <person name="Salamov A."/>
            <person name="Andreopoulos B."/>
            <person name="Baker S.E."/>
            <person name="Barry K."/>
            <person name="Bills G."/>
            <person name="Bluhm B.H."/>
            <person name="Cannon C."/>
            <person name="Castanera R."/>
            <person name="Culley D.E."/>
            <person name="Daum C."/>
            <person name="Ezra D."/>
            <person name="Gonzalez J.B."/>
            <person name="Henrissat B."/>
            <person name="Kuo A."/>
            <person name="Liang C."/>
            <person name="Lipzen A."/>
            <person name="Lutzoni F."/>
            <person name="Magnuson J."/>
            <person name="Mondo S."/>
            <person name="Nolan M."/>
            <person name="Ohm R."/>
            <person name="Pangilinan J."/>
            <person name="Park H.-J.H."/>
            <person name="Ramirez L."/>
            <person name="Alfaro M."/>
            <person name="Sun H."/>
            <person name="Tritt A."/>
            <person name="Yoshinaga Y."/>
            <person name="Zwiers L.-H.L."/>
            <person name="Turgeon B.G."/>
            <person name="Goodwin S.B."/>
            <person name="Spatafora J.W."/>
            <person name="Crous P.W."/>
            <person name="Grigoriev I.V."/>
        </authorList>
    </citation>
    <scope>NUCLEOTIDE SEQUENCE [LARGE SCALE GENOMIC DNA]</scope>
    <source>
        <strain evidence="7 8">CBS 611.86</strain>
    </source>
</reference>
<dbReference type="OrthoDB" id="10675507at2759"/>
<evidence type="ECO:0000313" key="7">
    <source>
        <dbReference type="EMBL" id="KAF2867914.1"/>
    </source>
</evidence>
<evidence type="ECO:0000256" key="4">
    <source>
        <dbReference type="ARBA" id="ARBA00023136"/>
    </source>
</evidence>
<keyword evidence="3 6" id="KW-1133">Transmembrane helix</keyword>
<comment type="subcellular location">
    <subcellularLocation>
        <location evidence="1">Membrane</location>
        <topology evidence="1">Single-pass membrane protein</topology>
    </subcellularLocation>
</comment>
<dbReference type="GO" id="GO:0071944">
    <property type="term" value="C:cell periphery"/>
    <property type="evidence" value="ECO:0007669"/>
    <property type="project" value="UniProtKB-ARBA"/>
</dbReference>
<name>A0A7C8I111_9PLEO</name>
<keyword evidence="2 6" id="KW-0812">Transmembrane</keyword>
<feature type="transmembrane region" description="Helical" evidence="6">
    <location>
        <begin position="106"/>
        <end position="129"/>
    </location>
</feature>
<feature type="compositionally biased region" description="Low complexity" evidence="5">
    <location>
        <begin position="68"/>
        <end position="92"/>
    </location>
</feature>
<evidence type="ECO:0000256" key="1">
    <source>
        <dbReference type="ARBA" id="ARBA00004167"/>
    </source>
</evidence>
<protein>
    <recommendedName>
        <fullName evidence="9">Mid2 domain-containing protein</fullName>
    </recommendedName>
</protein>
<sequence>MFFDGSTVCSDYCGTDTFYTGSTRDSSSILWLGCYEADNEYFYERPLVSPSTSPTSSSFTTSQPSFSELSVTAASRPPPSSVASQTSSSTPTELEKSAPTKQPSKAWIAGVVVGGVALVAIAGLIFYLLRTRKRNKEETMYQVAPQMMQGSPQQPYPESYAGLSPDVTSPIPPYEDNKTIYAHRVSQQGFNANTASWYAPPEGTIRPPSTAQTMASATARPESELPTIHDLPILINPPQPRK</sequence>
<proteinExistence type="predicted"/>
<evidence type="ECO:0000256" key="5">
    <source>
        <dbReference type="SAM" id="MobiDB-lite"/>
    </source>
</evidence>
<keyword evidence="4 6" id="KW-0472">Membrane</keyword>
<feature type="compositionally biased region" description="Polar residues" evidence="5">
    <location>
        <begin position="207"/>
        <end position="216"/>
    </location>
</feature>
<dbReference type="Proteomes" id="UP000481861">
    <property type="component" value="Unassembled WGS sequence"/>
</dbReference>
<evidence type="ECO:0000256" key="3">
    <source>
        <dbReference type="ARBA" id="ARBA00022989"/>
    </source>
</evidence>
<keyword evidence="8" id="KW-1185">Reference proteome</keyword>
<dbReference type="GO" id="GO:0016020">
    <property type="term" value="C:membrane"/>
    <property type="evidence" value="ECO:0007669"/>
    <property type="project" value="UniProtKB-SubCell"/>
</dbReference>
<evidence type="ECO:0000256" key="2">
    <source>
        <dbReference type="ARBA" id="ARBA00022692"/>
    </source>
</evidence>
<dbReference type="EMBL" id="JAADJZ010000021">
    <property type="protein sequence ID" value="KAF2867914.1"/>
    <property type="molecule type" value="Genomic_DNA"/>
</dbReference>
<dbReference type="AlphaFoldDB" id="A0A7C8I111"/>
<feature type="region of interest" description="Disordered" evidence="5">
    <location>
        <begin position="68"/>
        <end position="100"/>
    </location>
</feature>
<dbReference type="InterPro" id="IPR051694">
    <property type="entry name" value="Immunoregulatory_rcpt-like"/>
</dbReference>
<gene>
    <name evidence="7" type="ORF">BDV95DRAFT_610351</name>
</gene>
<organism evidence="7 8">
    <name type="scientific">Massariosphaeria phaeospora</name>
    <dbReference type="NCBI Taxonomy" id="100035"/>
    <lineage>
        <taxon>Eukaryota</taxon>
        <taxon>Fungi</taxon>
        <taxon>Dikarya</taxon>
        <taxon>Ascomycota</taxon>
        <taxon>Pezizomycotina</taxon>
        <taxon>Dothideomycetes</taxon>
        <taxon>Pleosporomycetidae</taxon>
        <taxon>Pleosporales</taxon>
        <taxon>Pleosporales incertae sedis</taxon>
        <taxon>Massariosphaeria</taxon>
    </lineage>
</organism>
<feature type="region of interest" description="Disordered" evidence="5">
    <location>
        <begin position="196"/>
        <end position="242"/>
    </location>
</feature>
<evidence type="ECO:0008006" key="9">
    <source>
        <dbReference type="Google" id="ProtNLM"/>
    </source>
</evidence>
<evidence type="ECO:0000256" key="6">
    <source>
        <dbReference type="SAM" id="Phobius"/>
    </source>
</evidence>
<evidence type="ECO:0000313" key="8">
    <source>
        <dbReference type="Proteomes" id="UP000481861"/>
    </source>
</evidence>
<dbReference type="PANTHER" id="PTHR15549">
    <property type="entry name" value="PAIRED IMMUNOGLOBULIN-LIKE TYPE 2 RECEPTOR"/>
    <property type="match status" value="1"/>
</dbReference>
<accession>A0A7C8I111</accession>
<comment type="caution">
    <text evidence="7">The sequence shown here is derived from an EMBL/GenBank/DDBJ whole genome shotgun (WGS) entry which is preliminary data.</text>
</comment>